<dbReference type="SUPFAM" id="SSF103473">
    <property type="entry name" value="MFS general substrate transporter"/>
    <property type="match status" value="1"/>
</dbReference>
<evidence type="ECO:0000256" key="3">
    <source>
        <dbReference type="ARBA" id="ARBA00022692"/>
    </source>
</evidence>
<keyword evidence="9" id="KW-1185">Reference proteome</keyword>
<dbReference type="Pfam" id="PF07690">
    <property type="entry name" value="MFS_1"/>
    <property type="match status" value="1"/>
</dbReference>
<proteinExistence type="predicted"/>
<keyword evidence="5 6" id="KW-0472">Membrane</keyword>
<feature type="transmembrane region" description="Helical" evidence="6">
    <location>
        <begin position="513"/>
        <end position="535"/>
    </location>
</feature>
<feature type="transmembrane region" description="Helical" evidence="6">
    <location>
        <begin position="606"/>
        <end position="628"/>
    </location>
</feature>
<accession>A0ABN1I3F4</accession>
<comment type="subcellular location">
    <subcellularLocation>
        <location evidence="1">Membrane</location>
        <topology evidence="1">Multi-pass membrane protein</topology>
    </subcellularLocation>
</comment>
<dbReference type="InterPro" id="IPR036259">
    <property type="entry name" value="MFS_trans_sf"/>
</dbReference>
<dbReference type="PROSITE" id="PS50850">
    <property type="entry name" value="MFS"/>
    <property type="match status" value="1"/>
</dbReference>
<keyword evidence="4 6" id="KW-1133">Transmembrane helix</keyword>
<dbReference type="Proteomes" id="UP001499915">
    <property type="component" value="Unassembled WGS sequence"/>
</dbReference>
<feature type="transmembrane region" description="Helical" evidence="6">
    <location>
        <begin position="785"/>
        <end position="804"/>
    </location>
</feature>
<name>A0ABN1I3F4_9GAMM</name>
<evidence type="ECO:0000256" key="4">
    <source>
        <dbReference type="ARBA" id="ARBA00022989"/>
    </source>
</evidence>
<dbReference type="InterPro" id="IPR050930">
    <property type="entry name" value="MFS_Vesicular_Transporter"/>
</dbReference>
<evidence type="ECO:0000313" key="8">
    <source>
        <dbReference type="EMBL" id="GAA0685702.1"/>
    </source>
</evidence>
<dbReference type="PANTHER" id="PTHR23506:SF23">
    <property type="entry name" value="GH10249P"/>
    <property type="match status" value="1"/>
</dbReference>
<feature type="transmembrane region" description="Helical" evidence="6">
    <location>
        <begin position="547"/>
        <end position="569"/>
    </location>
</feature>
<comment type="caution">
    <text evidence="8">The sequence shown here is derived from an EMBL/GenBank/DDBJ whole genome shotgun (WGS) entry which is preliminary data.</text>
</comment>
<feature type="transmembrane region" description="Helical" evidence="6">
    <location>
        <begin position="668"/>
        <end position="691"/>
    </location>
</feature>
<keyword evidence="3 6" id="KW-0812">Transmembrane</keyword>
<feature type="domain" description="Major facilitator superfamily (MFS) profile" evidence="7">
    <location>
        <begin position="513"/>
        <end position="899"/>
    </location>
</feature>
<evidence type="ECO:0000259" key="7">
    <source>
        <dbReference type="PROSITE" id="PS50850"/>
    </source>
</evidence>
<feature type="transmembrane region" description="Helical" evidence="6">
    <location>
        <begin position="640"/>
        <end position="662"/>
    </location>
</feature>
<evidence type="ECO:0000256" key="6">
    <source>
        <dbReference type="SAM" id="Phobius"/>
    </source>
</evidence>
<dbReference type="RefSeq" id="WP_343802965.1">
    <property type="nucleotide sequence ID" value="NZ_BAAAET010000001.1"/>
</dbReference>
<keyword evidence="2" id="KW-0813">Transport</keyword>
<evidence type="ECO:0000256" key="5">
    <source>
        <dbReference type="ARBA" id="ARBA00023136"/>
    </source>
</evidence>
<protein>
    <recommendedName>
        <fullName evidence="7">Major facilitator superfamily (MFS) profile domain-containing protein</fullName>
    </recommendedName>
</protein>
<feature type="transmembrane region" description="Helical" evidence="6">
    <location>
        <begin position="752"/>
        <end position="773"/>
    </location>
</feature>
<evidence type="ECO:0000313" key="9">
    <source>
        <dbReference type="Proteomes" id="UP001499915"/>
    </source>
</evidence>
<dbReference type="InterPro" id="IPR020846">
    <property type="entry name" value="MFS_dom"/>
</dbReference>
<feature type="transmembrane region" description="Helical" evidence="6">
    <location>
        <begin position="279"/>
        <end position="299"/>
    </location>
</feature>
<feature type="transmembrane region" description="Helical" evidence="6">
    <location>
        <begin position="712"/>
        <end position="740"/>
    </location>
</feature>
<reference evidence="8 9" key="1">
    <citation type="journal article" date="2019" name="Int. J. Syst. Evol. Microbiol.">
        <title>The Global Catalogue of Microorganisms (GCM) 10K type strain sequencing project: providing services to taxonomists for standard genome sequencing and annotation.</title>
        <authorList>
            <consortium name="The Broad Institute Genomics Platform"/>
            <consortium name="The Broad Institute Genome Sequencing Center for Infectious Disease"/>
            <person name="Wu L."/>
            <person name="Ma J."/>
        </authorList>
    </citation>
    <scope>NUCLEOTIDE SEQUENCE [LARGE SCALE GENOMIC DNA]</scope>
    <source>
        <strain evidence="8 9">JCM 15134</strain>
    </source>
</reference>
<feature type="transmembrane region" description="Helical" evidence="6">
    <location>
        <begin position="416"/>
        <end position="439"/>
    </location>
</feature>
<dbReference type="PANTHER" id="PTHR23506">
    <property type="entry name" value="GH10249P"/>
    <property type="match status" value="1"/>
</dbReference>
<organism evidence="8 9">
    <name type="scientific">Marinobacterium maritimum</name>
    <dbReference type="NCBI Taxonomy" id="500162"/>
    <lineage>
        <taxon>Bacteria</taxon>
        <taxon>Pseudomonadati</taxon>
        <taxon>Pseudomonadota</taxon>
        <taxon>Gammaproteobacteria</taxon>
        <taxon>Oceanospirillales</taxon>
        <taxon>Oceanospirillaceae</taxon>
        <taxon>Marinobacterium</taxon>
    </lineage>
</organism>
<feature type="transmembrane region" description="Helical" evidence="6">
    <location>
        <begin position="875"/>
        <end position="894"/>
    </location>
</feature>
<sequence>MSIIWRSWLSVSVIIGFMLGILGVLISLQHDAILAALIKQRLAVVAQSAASNFQPAIDIGLPVSMLRNSQVLLDRARGTDPNAPRIWIIDNTGRLSGSSPPTKRQTLHASMLRTMRDSTRSWTHETDDVLFSGINLRASDRTLVGAILVSYSKQRFHAISQSLSYQLILGGLVIWAFFATMAWLLLYLKLRDASRGYNQILELLHQFSVLTVEAPFPFPPRNMNCGLFAKVIPDLYQKLAQAEAHYRQHNTSVSNEAGTPFVTVYPQHNSLAYSMIRHLSPSIAVLLLAAVLSFGFYAYHETQKSFEPEQSARLELIGAIVNADIQRAVSAGIPLEKLVGTNHYFNELLSYFPEVSYFGIASDHLLTEAGALKQSSFWSIDSHELPALPITDGRQQIGEILIKANPHYFTLQFRDVLLDLSVIILVAILLASQVLVVTFSTSLTGPFNRLDYLVSHQAQGDFSVRLNQNRRSEIDRAARFLSQRAEQIAVTAAPLLKNACPPRILQFAYLNDIRLPVFLFAGVDALSISFLPVYTRTLHNAFDWLDGTLAISLPLAGYLLAITLISPFVRPLLTRIGHKPLLLWSTALGLFAYFGLWSSTTVAELTVYRALAGLTFALATLTCQDYTLDIAQKSMRGQALGFFTSALFSGIFTGAAVGGILADRLGASSVFAIGGAGIMIAGILVSLLLPRHQQPEHTPRSLRIKIWQPMQSIRFCLLVACVAIPSNVLVQAFIAFLLALQLDALGASAADIGRTLMLFYLIILILSAVAPRLLSPCLNDWEKTLIGLIISSVALAAAAAWPTFWSIASAAIAAGVGLALIRDPEVSLALSLAEHELRHLGNDSILSSLRSIERAGSLAGLVLIALLSSQHGYPVAMATISSWLALGAAGILMARKHLDGLHQA</sequence>
<feature type="transmembrane region" description="Helical" evidence="6">
    <location>
        <begin position="163"/>
        <end position="188"/>
    </location>
</feature>
<gene>
    <name evidence="8" type="ORF">GCM10009104_09230</name>
</gene>
<evidence type="ECO:0000256" key="1">
    <source>
        <dbReference type="ARBA" id="ARBA00004141"/>
    </source>
</evidence>
<dbReference type="Gene3D" id="1.20.1250.20">
    <property type="entry name" value="MFS general substrate transporter like domains"/>
    <property type="match status" value="1"/>
</dbReference>
<evidence type="ECO:0000256" key="2">
    <source>
        <dbReference type="ARBA" id="ARBA00022448"/>
    </source>
</evidence>
<feature type="transmembrane region" description="Helical" evidence="6">
    <location>
        <begin position="7"/>
        <end position="28"/>
    </location>
</feature>
<dbReference type="Gene3D" id="6.10.340.10">
    <property type="match status" value="1"/>
</dbReference>
<feature type="transmembrane region" description="Helical" evidence="6">
    <location>
        <begin position="581"/>
        <end position="600"/>
    </location>
</feature>
<dbReference type="EMBL" id="BAAAET010000001">
    <property type="protein sequence ID" value="GAA0685702.1"/>
    <property type="molecule type" value="Genomic_DNA"/>
</dbReference>
<dbReference type="InterPro" id="IPR011701">
    <property type="entry name" value="MFS"/>
</dbReference>